<dbReference type="Proteomes" id="UP000189796">
    <property type="component" value="Chromosome I"/>
</dbReference>
<dbReference type="OrthoDB" id="7067843at2"/>
<evidence type="ECO:0000313" key="2">
    <source>
        <dbReference type="Proteomes" id="UP000189796"/>
    </source>
</evidence>
<organism evidence="1 2">
    <name type="scientific">Bradyrhizobium erythrophlei</name>
    <dbReference type="NCBI Taxonomy" id="1437360"/>
    <lineage>
        <taxon>Bacteria</taxon>
        <taxon>Pseudomonadati</taxon>
        <taxon>Pseudomonadota</taxon>
        <taxon>Alphaproteobacteria</taxon>
        <taxon>Hyphomicrobiales</taxon>
        <taxon>Nitrobacteraceae</taxon>
        <taxon>Bradyrhizobium</taxon>
    </lineage>
</organism>
<proteinExistence type="predicted"/>
<gene>
    <name evidence="1" type="ORF">SAMN05443248_1967</name>
</gene>
<reference evidence="1 2" key="1">
    <citation type="submission" date="2016-11" db="EMBL/GenBank/DDBJ databases">
        <authorList>
            <person name="Jaros S."/>
            <person name="Januszkiewicz K."/>
            <person name="Wedrychowicz H."/>
        </authorList>
    </citation>
    <scope>NUCLEOTIDE SEQUENCE [LARGE SCALE GENOMIC DNA]</scope>
    <source>
        <strain evidence="1 2">GAS138</strain>
    </source>
</reference>
<dbReference type="RefSeq" id="WP_079607179.1">
    <property type="nucleotide sequence ID" value="NZ_LT670817.1"/>
</dbReference>
<evidence type="ECO:0000313" key="1">
    <source>
        <dbReference type="EMBL" id="SHG56293.1"/>
    </source>
</evidence>
<evidence type="ECO:0008006" key="3">
    <source>
        <dbReference type="Google" id="ProtNLM"/>
    </source>
</evidence>
<protein>
    <recommendedName>
        <fullName evidence="3">GIY-YIG domain-containing protein</fullName>
    </recommendedName>
</protein>
<dbReference type="EMBL" id="LT670817">
    <property type="protein sequence ID" value="SHG56293.1"/>
    <property type="molecule type" value="Genomic_DNA"/>
</dbReference>
<dbReference type="AlphaFoldDB" id="A0A1M5KVV3"/>
<sequence>MRIEGPERYQLTFTPEAFTVLCAKGTNKFSGLSTSDLPKLYIASIDNKPIYVGITKQSIRNRLRLGWNAKGDSGYYGYAWRHGHTVAALDVWCHSDAMERNERDIETVEAEVVYLIRAAGQWPAFQTEIHFYPSSPRHREVAAGIMSHYRL</sequence>
<name>A0A1M5KVV3_9BRAD</name>
<accession>A0A1M5KVV3</accession>